<accession>A0ABS2MG88</accession>
<feature type="transmembrane region" description="Helical" evidence="2">
    <location>
        <begin position="1360"/>
        <end position="1381"/>
    </location>
</feature>
<keyword evidence="2" id="KW-0472">Membrane</keyword>
<dbReference type="RefSeq" id="WP_193670277.1">
    <property type="nucleotide sequence ID" value="NZ_JACDTV010000013.1"/>
</dbReference>
<sequence>MSEAAATDGGRLGLRVLAGCALLVGLAFVQDPGLLAADTKFDLVAAPGDFLARALHLWDGEGALGQLQNQAYGYLWPMGSFFWLGALLAVPGWVVQRLWWGLVLAVAFAGTARLARALGVRSDLACLVAGAAFALSPRVLTTMGPISSETWPVALVPWVLLPLVVGAERGSPRRAAALSALAISLVGGVNAAASFAVIPLGALWLLTRTPGPRRRALMLWWPAFTLLGTLWWLVPLALMGSYSPPFLDYIESASVTTFPTTIVDALRGTSNWVPYVEGGSRAGRDLLTTSFLALNSAVVLVLGLAGLMLRDHPHRRFLGLGLLVGLLMVTAGHLGAVQGWFAPALQVQLDGVLSPLRNVHKFDPVLRLPLAIGLALSLDALVASGRRGAARAGDARTARLVRLNTATALAVTVAVVAGAAAPALAGRVAPAGAVLEVPGYWTETAAWLEDQEREEGDATALLVPGSTFARYLWGDPDDEPMQWLAGTRWAVRNVVPLVPPGNIRMLDGIEARLAQGHGSPGLAASLRRAGLRYVVVRGDLERADDAPDPVLVRQALRESPGVVQVAGFGPLLGGVALLDQDDGGRVLAAGGWQSAYQAVEVWAVTDAEPAVAADVTALVAAGPEDLADLVDAGALDDRPVVLAADVPTELPEQLDDVPVVLSDGLRVRERSFARIHDGSSAALVEGDVRRTGNPVRDYLLDEGDRWSTTARLVGAASLSASSSASDADSLGSIRRGSSPWAALDGAEESAWRSGPGRAGTAWWRLDLETPLDPSTVRLVGGPDAADDQEVQVRTGAGTSDPVEVGPGESRTVPLEGGPTSYVEVRSLEADRTLSLAEVRIPGVQVRRPLVLPLLPEAWGAPDAVVLRADKDHRGGCVELGDVEQERNEVRCVQRRVVEPEEASGLDRVVRLAAPADFSEVALRVRPRAGDALSRLVLQGRAVGVQASSTAVPDPRGSALAALDGNPGTTWLADPDDPSPTLRISWLGVERVRFLRLRTDADAAAATPTRVRVSWGAQSLEVDLVDGRARLPGVRTDTLDVEVLETEDVTDLGFDGVPHPVGAGIGELRLGGVPYEPLRLSLDRRRYACGTGPSLRVGATTWRTRVEGSPAQLAAGRSTEVVPCGPGAGPTQRRLSLPQGETTVRMSDTAAFAVESVVLGSLPEPAPGALLDAGLDLARSPAGRDVGEPPGDARLAAVRENTNPGWTGAREGEGLVPLTVDGWQQAWLLPPGSAGPLELRFAPDRAYRWGLVVGALGLLVLLLVVVVPLVRRRAARDVEHPPLSARQARPATAALTAVLGAGLLAGWAGLLLAVVSVGVVVLLRRRAPDWEPWLLALPAFAAVAAYAARPWGDPAGWAGTLAWPAYLVVLPVAAVLFSAGAAPRRRRGWTLLRRSAGRSTRR</sequence>
<evidence type="ECO:0000256" key="1">
    <source>
        <dbReference type="SAM" id="MobiDB-lite"/>
    </source>
</evidence>
<feature type="transmembrane region" description="Helical" evidence="2">
    <location>
        <begin position="365"/>
        <end position="383"/>
    </location>
</feature>
<dbReference type="GO" id="GO:0016757">
    <property type="term" value="F:glycosyltransferase activity"/>
    <property type="evidence" value="ECO:0007669"/>
    <property type="project" value="UniProtKB-KW"/>
</dbReference>
<dbReference type="EC" id="2.4.2.-" evidence="5"/>
<protein>
    <submittedName>
        <fullName evidence="5">Arabinofuranan 3-O-arabinosyltransferase</fullName>
        <ecNumber evidence="5">2.4.2.-</ecNumber>
    </submittedName>
</protein>
<keyword evidence="2" id="KW-1133">Transmembrane helix</keyword>
<keyword evidence="2" id="KW-0812">Transmembrane</keyword>
<feature type="transmembrane region" description="Helical" evidence="2">
    <location>
        <begin position="218"/>
        <end position="238"/>
    </location>
</feature>
<feature type="domain" description="Alpha-(1-&gt;3)-arabinofuranosyltransferase N-terminal GT-C" evidence="3">
    <location>
        <begin position="23"/>
        <end position="695"/>
    </location>
</feature>
<evidence type="ECO:0000313" key="5">
    <source>
        <dbReference type="EMBL" id="MBM7510137.1"/>
    </source>
</evidence>
<dbReference type="InterPro" id="IPR008979">
    <property type="entry name" value="Galactose-bd-like_sf"/>
</dbReference>
<evidence type="ECO:0000259" key="3">
    <source>
        <dbReference type="Pfam" id="PF11847"/>
    </source>
</evidence>
<comment type="caution">
    <text evidence="5">The sequence shown here is derived from an EMBL/GenBank/DDBJ whole genome shotgun (WGS) entry which is preliminary data.</text>
</comment>
<feature type="transmembrane region" description="Helical" evidence="2">
    <location>
        <begin position="1248"/>
        <end position="1269"/>
    </location>
</feature>
<feature type="region of interest" description="Disordered" evidence="1">
    <location>
        <begin position="796"/>
        <end position="817"/>
    </location>
</feature>
<feature type="transmembrane region" description="Helical" evidence="2">
    <location>
        <begin position="74"/>
        <end position="91"/>
    </location>
</feature>
<dbReference type="SUPFAM" id="SSF49785">
    <property type="entry name" value="Galactose-binding domain-like"/>
    <property type="match status" value="2"/>
</dbReference>
<feature type="region of interest" description="Disordered" evidence="1">
    <location>
        <begin position="1115"/>
        <end position="1134"/>
    </location>
</feature>
<gene>
    <name evidence="5" type="ORF">JOE61_003951</name>
</gene>
<dbReference type="InterPro" id="IPR056997">
    <property type="entry name" value="CBM_AftD"/>
</dbReference>
<feature type="transmembrane region" description="Helical" evidence="2">
    <location>
        <begin position="12"/>
        <end position="29"/>
    </location>
</feature>
<dbReference type="Pfam" id="PF11847">
    <property type="entry name" value="GT-C_AftD"/>
    <property type="match status" value="1"/>
</dbReference>
<feature type="transmembrane region" description="Helical" evidence="2">
    <location>
        <begin position="176"/>
        <end position="206"/>
    </location>
</feature>
<feature type="domain" description="Arabinofuranosyltransferase D third carbohydrate binding module" evidence="4">
    <location>
        <begin position="947"/>
        <end position="1071"/>
    </location>
</feature>
<dbReference type="Gene3D" id="2.60.120.260">
    <property type="entry name" value="Galactose-binding domain-like"/>
    <property type="match status" value="1"/>
</dbReference>
<feature type="transmembrane region" description="Helical" evidence="2">
    <location>
        <begin position="98"/>
        <end position="116"/>
    </location>
</feature>
<dbReference type="EMBL" id="JAFBBZ010000001">
    <property type="protein sequence ID" value="MBM7510137.1"/>
    <property type="molecule type" value="Genomic_DNA"/>
</dbReference>
<feature type="transmembrane region" description="Helical" evidence="2">
    <location>
        <begin position="286"/>
        <end position="308"/>
    </location>
</feature>
<evidence type="ECO:0000259" key="4">
    <source>
        <dbReference type="Pfam" id="PF24607"/>
    </source>
</evidence>
<dbReference type="Proteomes" id="UP000732378">
    <property type="component" value="Unassembled WGS sequence"/>
</dbReference>
<evidence type="ECO:0000313" key="6">
    <source>
        <dbReference type="Proteomes" id="UP000732378"/>
    </source>
</evidence>
<feature type="transmembrane region" description="Helical" evidence="2">
    <location>
        <begin position="320"/>
        <end position="345"/>
    </location>
</feature>
<feature type="transmembrane region" description="Helical" evidence="2">
    <location>
        <begin position="1289"/>
        <end position="1322"/>
    </location>
</feature>
<keyword evidence="6" id="KW-1185">Reference proteome</keyword>
<dbReference type="Pfam" id="PF24607">
    <property type="entry name" value="CBM_AftD"/>
    <property type="match status" value="1"/>
</dbReference>
<organism evidence="5 6">
    <name type="scientific">Nocardioides salarius</name>
    <dbReference type="NCBI Taxonomy" id="374513"/>
    <lineage>
        <taxon>Bacteria</taxon>
        <taxon>Bacillati</taxon>
        <taxon>Actinomycetota</taxon>
        <taxon>Actinomycetes</taxon>
        <taxon>Propionibacteriales</taxon>
        <taxon>Nocardioidaceae</taxon>
        <taxon>Nocardioides</taxon>
    </lineage>
</organism>
<evidence type="ECO:0000256" key="2">
    <source>
        <dbReference type="SAM" id="Phobius"/>
    </source>
</evidence>
<reference evidence="5 6" key="1">
    <citation type="submission" date="2021-01" db="EMBL/GenBank/DDBJ databases">
        <title>Sequencing the genomes of 1000 actinobacteria strains.</title>
        <authorList>
            <person name="Klenk H.-P."/>
        </authorList>
    </citation>
    <scope>NUCLEOTIDE SEQUENCE [LARGE SCALE GENOMIC DNA]</scope>
    <source>
        <strain evidence="5 6">DSM 18239</strain>
    </source>
</reference>
<keyword evidence="5" id="KW-0328">Glycosyltransferase</keyword>
<proteinExistence type="predicted"/>
<dbReference type="InterPro" id="IPR021798">
    <property type="entry name" value="AftD_N"/>
</dbReference>
<name>A0ABS2MG88_9ACTN</name>
<keyword evidence="5" id="KW-0808">Transferase</keyword>